<dbReference type="Proteomes" id="UP001596103">
    <property type="component" value="Unassembled WGS sequence"/>
</dbReference>
<name>A0ABW0JF01_9BURK</name>
<dbReference type="Pfam" id="PF13663">
    <property type="entry name" value="DUF4148"/>
    <property type="match status" value="1"/>
</dbReference>
<dbReference type="RefSeq" id="WP_377715197.1">
    <property type="nucleotide sequence ID" value="NZ_JBHSMP010000038.1"/>
</dbReference>
<reference evidence="3" key="1">
    <citation type="journal article" date="2019" name="Int. J. Syst. Evol. Microbiol.">
        <title>The Global Catalogue of Microorganisms (GCM) 10K type strain sequencing project: providing services to taxonomists for standard genome sequencing and annotation.</title>
        <authorList>
            <consortium name="The Broad Institute Genomics Platform"/>
            <consortium name="The Broad Institute Genome Sequencing Center for Infectious Disease"/>
            <person name="Wu L."/>
            <person name="Ma J."/>
        </authorList>
    </citation>
    <scope>NUCLEOTIDE SEQUENCE [LARGE SCALE GENOMIC DNA]</scope>
    <source>
        <strain evidence="3">CCUG 56042</strain>
    </source>
</reference>
<accession>A0ABW0JF01</accession>
<feature type="signal peptide" evidence="1">
    <location>
        <begin position="1"/>
        <end position="22"/>
    </location>
</feature>
<evidence type="ECO:0000313" key="2">
    <source>
        <dbReference type="EMBL" id="MFC5431734.1"/>
    </source>
</evidence>
<keyword evidence="1" id="KW-0732">Signal</keyword>
<feature type="chain" id="PRO_5047028897" evidence="1">
    <location>
        <begin position="23"/>
        <end position="113"/>
    </location>
</feature>
<protein>
    <submittedName>
        <fullName evidence="2">DUF4148 domain-containing protein</fullName>
    </submittedName>
</protein>
<dbReference type="InterPro" id="IPR025421">
    <property type="entry name" value="DUF4148"/>
</dbReference>
<proteinExistence type="predicted"/>
<dbReference type="EMBL" id="JBHSMP010000038">
    <property type="protein sequence ID" value="MFC5431734.1"/>
    <property type="molecule type" value="Genomic_DNA"/>
</dbReference>
<organism evidence="2 3">
    <name type="scientific">Paraburkholderia denitrificans</name>
    <dbReference type="NCBI Taxonomy" id="694025"/>
    <lineage>
        <taxon>Bacteria</taxon>
        <taxon>Pseudomonadati</taxon>
        <taxon>Pseudomonadota</taxon>
        <taxon>Betaproteobacteria</taxon>
        <taxon>Burkholderiales</taxon>
        <taxon>Burkholderiaceae</taxon>
        <taxon>Paraburkholderia</taxon>
    </lineage>
</organism>
<sequence>MNRIMNFTLALAVVASPALSFAQENTAPVTRAQVRAELVELQQAGYNISAGEDASYPAAIQAAEAKVAAHSSAQQAASGVGGVVPGGSSESGSPMHAPGCVGPASFCNLYFGN</sequence>
<comment type="caution">
    <text evidence="2">The sequence shown here is derived from an EMBL/GenBank/DDBJ whole genome shotgun (WGS) entry which is preliminary data.</text>
</comment>
<keyword evidence="3" id="KW-1185">Reference proteome</keyword>
<gene>
    <name evidence="2" type="ORF">ACFPTO_23485</name>
</gene>
<evidence type="ECO:0000313" key="3">
    <source>
        <dbReference type="Proteomes" id="UP001596103"/>
    </source>
</evidence>
<evidence type="ECO:0000256" key="1">
    <source>
        <dbReference type="SAM" id="SignalP"/>
    </source>
</evidence>